<dbReference type="Pfam" id="PF00112">
    <property type="entry name" value="Peptidase_C1"/>
    <property type="match status" value="1"/>
</dbReference>
<feature type="domain" description="Peptidase C1A papain C-terminal" evidence="2">
    <location>
        <begin position="35"/>
        <end position="259"/>
    </location>
</feature>
<reference evidence="3" key="1">
    <citation type="submission" date="2018-05" db="EMBL/GenBank/DDBJ databases">
        <authorList>
            <person name="Lanie J.A."/>
            <person name="Ng W.-L."/>
            <person name="Kazmierczak K.M."/>
            <person name="Andrzejewski T.M."/>
            <person name="Davidsen T.M."/>
            <person name="Wayne K.J."/>
            <person name="Tettelin H."/>
            <person name="Glass J.I."/>
            <person name="Rusch D."/>
            <person name="Podicherti R."/>
            <person name="Tsui H.-C.T."/>
            <person name="Winkler M.E."/>
        </authorList>
    </citation>
    <scope>NUCLEOTIDE SEQUENCE</scope>
</reference>
<evidence type="ECO:0000256" key="1">
    <source>
        <dbReference type="ARBA" id="ARBA00008455"/>
    </source>
</evidence>
<dbReference type="AlphaFoldDB" id="A0A381TBH8"/>
<gene>
    <name evidence="3" type="ORF">METZ01_LOCUS64087</name>
</gene>
<name>A0A381TBH8_9ZZZZ</name>
<comment type="similarity">
    <text evidence="1">Belongs to the peptidase C1 family.</text>
</comment>
<dbReference type="PANTHER" id="PTHR12411">
    <property type="entry name" value="CYSTEINE PROTEASE FAMILY C1-RELATED"/>
    <property type="match status" value="1"/>
</dbReference>
<dbReference type="InterPro" id="IPR038765">
    <property type="entry name" value="Papain-like_cys_pep_sf"/>
</dbReference>
<dbReference type="PROSITE" id="PS00639">
    <property type="entry name" value="THIOL_PROTEASE_HIS"/>
    <property type="match status" value="1"/>
</dbReference>
<accession>A0A381TBH8</accession>
<organism evidence="3">
    <name type="scientific">marine metagenome</name>
    <dbReference type="NCBI Taxonomy" id="408172"/>
    <lineage>
        <taxon>unclassified sequences</taxon>
        <taxon>metagenomes</taxon>
        <taxon>ecological metagenomes</taxon>
    </lineage>
</organism>
<protein>
    <recommendedName>
        <fullName evidence="2">Peptidase C1A papain C-terminal domain-containing protein</fullName>
    </recommendedName>
</protein>
<sequence>MGGIYSYMYTVNRKYGWKRDVFDHRDQVHRFASTDKKSLDLSTSGPQEIYDQGELGSCTANAIAFAFEFDEYKQNTPNNKFTPSRLFIYYNERNMEGNVSTDSGAEIRDGIKSINKIGVCPETVWPYDISKFTEKPKKVCYNIAKHHKTIQYQRVIQNMSQLKAALSNGYPVVFGFLVYESFESEKTATSGIVQIPKKDEQVLGGHAVVLVGFNDTTKMFKVRNSWSNKWGDKGYCYFPYDYIKNPNLCSDFWTVEKIML</sequence>
<dbReference type="GO" id="GO:0006508">
    <property type="term" value="P:proteolysis"/>
    <property type="evidence" value="ECO:0007669"/>
    <property type="project" value="InterPro"/>
</dbReference>
<dbReference type="InterPro" id="IPR013128">
    <property type="entry name" value="Peptidase_C1A"/>
</dbReference>
<evidence type="ECO:0000313" key="3">
    <source>
        <dbReference type="EMBL" id="SVA11233.1"/>
    </source>
</evidence>
<dbReference type="SUPFAM" id="SSF54001">
    <property type="entry name" value="Cysteine proteinases"/>
    <property type="match status" value="1"/>
</dbReference>
<evidence type="ECO:0000259" key="2">
    <source>
        <dbReference type="SMART" id="SM00645"/>
    </source>
</evidence>
<dbReference type="InterPro" id="IPR000668">
    <property type="entry name" value="Peptidase_C1A_C"/>
</dbReference>
<dbReference type="GO" id="GO:0008234">
    <property type="term" value="F:cysteine-type peptidase activity"/>
    <property type="evidence" value="ECO:0007669"/>
    <property type="project" value="InterPro"/>
</dbReference>
<dbReference type="Gene3D" id="3.90.70.10">
    <property type="entry name" value="Cysteine proteinases"/>
    <property type="match status" value="1"/>
</dbReference>
<dbReference type="EMBL" id="UINC01004031">
    <property type="protein sequence ID" value="SVA11233.1"/>
    <property type="molecule type" value="Genomic_DNA"/>
</dbReference>
<dbReference type="CDD" id="cd02619">
    <property type="entry name" value="Peptidase_C1"/>
    <property type="match status" value="1"/>
</dbReference>
<dbReference type="SMART" id="SM00645">
    <property type="entry name" value="Pept_C1"/>
    <property type="match status" value="1"/>
</dbReference>
<proteinExistence type="inferred from homology"/>
<dbReference type="InterPro" id="IPR025660">
    <property type="entry name" value="Pept_his_AS"/>
</dbReference>